<dbReference type="GO" id="GO:0006571">
    <property type="term" value="P:tyrosine biosynthetic process"/>
    <property type="evidence" value="ECO:0007669"/>
    <property type="project" value="TreeGrafter"/>
</dbReference>
<comment type="cofactor">
    <cofactor evidence="1">
        <name>pyridoxal 5'-phosphate</name>
        <dbReference type="ChEBI" id="CHEBI:597326"/>
    </cofactor>
</comment>
<organism evidence="12 13">
    <name type="scientific">Triangularia verruculosa</name>
    <dbReference type="NCBI Taxonomy" id="2587418"/>
    <lineage>
        <taxon>Eukaryota</taxon>
        <taxon>Fungi</taxon>
        <taxon>Dikarya</taxon>
        <taxon>Ascomycota</taxon>
        <taxon>Pezizomycotina</taxon>
        <taxon>Sordariomycetes</taxon>
        <taxon>Sordariomycetidae</taxon>
        <taxon>Sordariales</taxon>
        <taxon>Podosporaceae</taxon>
        <taxon>Triangularia</taxon>
    </lineage>
</organism>
<dbReference type="PANTHER" id="PTHR42790">
    <property type="entry name" value="AMINOTRANSFERASE"/>
    <property type="match status" value="1"/>
</dbReference>
<keyword evidence="4" id="KW-0963">Cytoplasm</keyword>
<evidence type="ECO:0000313" key="12">
    <source>
        <dbReference type="EMBL" id="KAK4199094.1"/>
    </source>
</evidence>
<protein>
    <recommendedName>
        <fullName evidence="9">aromatic-amino-acid transaminase</fullName>
        <ecNumber evidence="9">2.6.1.57</ecNumber>
    </recommendedName>
</protein>
<keyword evidence="7" id="KW-0663">Pyridoxal phosphate</keyword>
<dbReference type="Gene3D" id="3.40.640.10">
    <property type="entry name" value="Type I PLP-dependent aspartate aminotransferase-like (Major domain)"/>
    <property type="match status" value="1"/>
</dbReference>
<keyword evidence="6" id="KW-0808">Transferase</keyword>
<comment type="caution">
    <text evidence="12">The sequence shown here is derived from an EMBL/GenBank/DDBJ whole genome shotgun (WGS) entry which is preliminary data.</text>
</comment>
<dbReference type="EC" id="2.6.1.57" evidence="9"/>
<dbReference type="InterPro" id="IPR050859">
    <property type="entry name" value="Class-I_PLP-dep_aminotransf"/>
</dbReference>
<evidence type="ECO:0000256" key="3">
    <source>
        <dbReference type="ARBA" id="ARBA00007441"/>
    </source>
</evidence>
<comment type="subcellular location">
    <subcellularLocation>
        <location evidence="2">Cytoplasm</location>
    </subcellularLocation>
</comment>
<keyword evidence="13" id="KW-1185">Reference proteome</keyword>
<reference evidence="12" key="2">
    <citation type="submission" date="2023-05" db="EMBL/GenBank/DDBJ databases">
        <authorList>
            <consortium name="Lawrence Berkeley National Laboratory"/>
            <person name="Steindorff A."/>
            <person name="Hensen N."/>
            <person name="Bonometti L."/>
            <person name="Westerberg I."/>
            <person name="Brannstrom I.O."/>
            <person name="Guillou S."/>
            <person name="Cros-Aarteil S."/>
            <person name="Calhoun S."/>
            <person name="Haridas S."/>
            <person name="Kuo A."/>
            <person name="Mondo S."/>
            <person name="Pangilinan J."/>
            <person name="Riley R."/>
            <person name="Labutti K."/>
            <person name="Andreopoulos B."/>
            <person name="Lipzen A."/>
            <person name="Chen C."/>
            <person name="Yanf M."/>
            <person name="Daum C."/>
            <person name="Ng V."/>
            <person name="Clum A."/>
            <person name="Ohm R."/>
            <person name="Martin F."/>
            <person name="Silar P."/>
            <person name="Natvig D."/>
            <person name="Lalanne C."/>
            <person name="Gautier V."/>
            <person name="Ament-Velasquez S.L."/>
            <person name="Kruys A."/>
            <person name="Hutchinson M.I."/>
            <person name="Powell A.J."/>
            <person name="Barry K."/>
            <person name="Miller A.N."/>
            <person name="Grigoriev I.V."/>
            <person name="Debuchy R."/>
            <person name="Gladieux P."/>
            <person name="Thoren M.H."/>
            <person name="Johannesson H."/>
        </authorList>
    </citation>
    <scope>NUCLEOTIDE SEQUENCE</scope>
    <source>
        <strain evidence="12">CBS 315.58</strain>
    </source>
</reference>
<sequence length="597" mass="66080">MRRAARLGSGAAAVVPRSRTLVLTSRPGFSNSPNRNAARSNQRSFQSGSKLDSVAEATVIGGPSPLPEVELPEIPETPTKNKRVTIGEILERRRKAGRLVAPTAAGCDSGVFKGDSTGKPPAKDLSHHLSFEAAIREPCKLKQAARHLKTPGIISLGGGLPCPEYFPISSISLNVPDYLHSPTLSPPEVHPALQDITIGKYDTLPSAPDRKEYDLSIALNYAQAHGSAQLIRFVTEHTELVSNPPYADWKTCLTVGSTGALEQTLRMLCDASRNDSILTEEFSFATALETAHPLGIPTFGVPIDDQGLIPSQLDHILSTWNPSERRGRRKPHILYTVPSGQNPTGATQGPERRKQIYDVCSKHDLVIIEDEPYYYLQLPPTTAPAATPTNTTDFLESLLPTLLSMDTDGRVIRMDSFSKVLVPGSRLGWLTASDRFIERFLRHAEVANQGPSGFSQVILHKLLDETWGHEGYLKWLMVLQKEYTERRNTLLKACDEHLPKEVVSWEVVRAGMFQWLHLNHHLHPDFQTKSILEIEEEIFNSCISKGVLIARGSWFRAEQDLPPTGLYFRATYAAATPENMTEAIKRLGVAVRESFRL</sequence>
<dbReference type="GO" id="GO:0008793">
    <property type="term" value="F:aromatic-amino-acid transaminase activity"/>
    <property type="evidence" value="ECO:0007669"/>
    <property type="project" value="TreeGrafter"/>
</dbReference>
<dbReference type="PANTHER" id="PTHR42790:SF21">
    <property type="entry name" value="AROMATIC_AMINOADIPATE AMINOTRANSFERASE 1"/>
    <property type="match status" value="1"/>
</dbReference>
<evidence type="ECO:0000256" key="4">
    <source>
        <dbReference type="ARBA" id="ARBA00022490"/>
    </source>
</evidence>
<dbReference type="InterPro" id="IPR004839">
    <property type="entry name" value="Aminotransferase_I/II_large"/>
</dbReference>
<dbReference type="Pfam" id="PF00155">
    <property type="entry name" value="Aminotran_1_2"/>
    <property type="match status" value="1"/>
</dbReference>
<dbReference type="EMBL" id="MU863936">
    <property type="protein sequence ID" value="KAK4199094.1"/>
    <property type="molecule type" value="Genomic_DNA"/>
</dbReference>
<accession>A0AAN6XEH3</accession>
<keyword evidence="5 12" id="KW-0032">Aminotransferase</keyword>
<evidence type="ECO:0000259" key="11">
    <source>
        <dbReference type="Pfam" id="PF00155"/>
    </source>
</evidence>
<dbReference type="InterPro" id="IPR015424">
    <property type="entry name" value="PyrdxlP-dep_Trfase"/>
</dbReference>
<comment type="catalytic activity">
    <reaction evidence="8">
        <text>an aromatic L-alpha-amino acid + 2-oxoglutarate = an aromatic oxo-acid + L-glutamate</text>
        <dbReference type="Rhea" id="RHEA:17533"/>
        <dbReference type="ChEBI" id="CHEBI:16810"/>
        <dbReference type="ChEBI" id="CHEBI:29985"/>
        <dbReference type="ChEBI" id="CHEBI:73309"/>
        <dbReference type="ChEBI" id="CHEBI:84824"/>
        <dbReference type="EC" id="2.6.1.57"/>
    </reaction>
</comment>
<feature type="region of interest" description="Disordered" evidence="10">
    <location>
        <begin position="24"/>
        <end position="52"/>
    </location>
</feature>
<evidence type="ECO:0000256" key="9">
    <source>
        <dbReference type="ARBA" id="ARBA00067014"/>
    </source>
</evidence>
<proteinExistence type="inferred from homology"/>
<reference evidence="12" key="1">
    <citation type="journal article" date="2023" name="Mol. Phylogenet. Evol.">
        <title>Genome-scale phylogeny and comparative genomics of the fungal order Sordariales.</title>
        <authorList>
            <person name="Hensen N."/>
            <person name="Bonometti L."/>
            <person name="Westerberg I."/>
            <person name="Brannstrom I.O."/>
            <person name="Guillou S."/>
            <person name="Cros-Aarteil S."/>
            <person name="Calhoun S."/>
            <person name="Haridas S."/>
            <person name="Kuo A."/>
            <person name="Mondo S."/>
            <person name="Pangilinan J."/>
            <person name="Riley R."/>
            <person name="LaButti K."/>
            <person name="Andreopoulos B."/>
            <person name="Lipzen A."/>
            <person name="Chen C."/>
            <person name="Yan M."/>
            <person name="Daum C."/>
            <person name="Ng V."/>
            <person name="Clum A."/>
            <person name="Steindorff A."/>
            <person name="Ohm R.A."/>
            <person name="Martin F."/>
            <person name="Silar P."/>
            <person name="Natvig D.O."/>
            <person name="Lalanne C."/>
            <person name="Gautier V."/>
            <person name="Ament-Velasquez S.L."/>
            <person name="Kruys A."/>
            <person name="Hutchinson M.I."/>
            <person name="Powell A.J."/>
            <person name="Barry K."/>
            <person name="Miller A.N."/>
            <person name="Grigoriev I.V."/>
            <person name="Debuchy R."/>
            <person name="Gladieux P."/>
            <person name="Hiltunen Thoren M."/>
            <person name="Johannesson H."/>
        </authorList>
    </citation>
    <scope>NUCLEOTIDE SEQUENCE</scope>
    <source>
        <strain evidence="12">CBS 315.58</strain>
    </source>
</reference>
<evidence type="ECO:0000256" key="7">
    <source>
        <dbReference type="ARBA" id="ARBA00022898"/>
    </source>
</evidence>
<gene>
    <name evidence="12" type="ORF">QBC40DRAFT_85974</name>
</gene>
<dbReference type="GO" id="GO:0005737">
    <property type="term" value="C:cytoplasm"/>
    <property type="evidence" value="ECO:0007669"/>
    <property type="project" value="UniProtKB-SubCell"/>
</dbReference>
<name>A0AAN6XEH3_9PEZI</name>
<evidence type="ECO:0000256" key="6">
    <source>
        <dbReference type="ARBA" id="ARBA00022679"/>
    </source>
</evidence>
<evidence type="ECO:0000256" key="8">
    <source>
        <dbReference type="ARBA" id="ARBA00051993"/>
    </source>
</evidence>
<evidence type="ECO:0000256" key="5">
    <source>
        <dbReference type="ARBA" id="ARBA00022576"/>
    </source>
</evidence>
<dbReference type="GO" id="GO:0019878">
    <property type="term" value="P:lysine biosynthetic process via aminoadipic acid"/>
    <property type="evidence" value="ECO:0007669"/>
    <property type="project" value="TreeGrafter"/>
</dbReference>
<evidence type="ECO:0000313" key="13">
    <source>
        <dbReference type="Proteomes" id="UP001303160"/>
    </source>
</evidence>
<dbReference type="InterPro" id="IPR015421">
    <property type="entry name" value="PyrdxlP-dep_Trfase_major"/>
</dbReference>
<feature type="compositionally biased region" description="Low complexity" evidence="10">
    <location>
        <begin position="30"/>
        <end position="44"/>
    </location>
</feature>
<evidence type="ECO:0000256" key="2">
    <source>
        <dbReference type="ARBA" id="ARBA00004496"/>
    </source>
</evidence>
<dbReference type="SUPFAM" id="SSF53383">
    <property type="entry name" value="PLP-dependent transferases"/>
    <property type="match status" value="1"/>
</dbReference>
<feature type="domain" description="Aminotransferase class I/classII large" evidence="11">
    <location>
        <begin position="212"/>
        <end position="587"/>
    </location>
</feature>
<dbReference type="CDD" id="cd00609">
    <property type="entry name" value="AAT_like"/>
    <property type="match status" value="1"/>
</dbReference>
<dbReference type="GO" id="GO:0030170">
    <property type="term" value="F:pyridoxal phosphate binding"/>
    <property type="evidence" value="ECO:0007669"/>
    <property type="project" value="InterPro"/>
</dbReference>
<dbReference type="GO" id="GO:0009074">
    <property type="term" value="P:aromatic amino acid family catabolic process"/>
    <property type="evidence" value="ECO:0007669"/>
    <property type="project" value="TreeGrafter"/>
</dbReference>
<dbReference type="Proteomes" id="UP001303160">
    <property type="component" value="Unassembled WGS sequence"/>
</dbReference>
<evidence type="ECO:0000256" key="10">
    <source>
        <dbReference type="SAM" id="MobiDB-lite"/>
    </source>
</evidence>
<dbReference type="FunFam" id="3.40.640.10:FF:000074">
    <property type="entry name" value="Aromatic amino acid aminotransferase"/>
    <property type="match status" value="1"/>
</dbReference>
<evidence type="ECO:0000256" key="1">
    <source>
        <dbReference type="ARBA" id="ARBA00001933"/>
    </source>
</evidence>
<comment type="similarity">
    <text evidence="3">Belongs to the class-I pyridoxal-phosphate-dependent aminotransferase family.</text>
</comment>
<dbReference type="GO" id="GO:0047536">
    <property type="term" value="F:2-aminoadipate transaminase activity"/>
    <property type="evidence" value="ECO:0007669"/>
    <property type="project" value="TreeGrafter"/>
</dbReference>
<dbReference type="AlphaFoldDB" id="A0AAN6XEH3"/>